<reference evidence="2 3" key="1">
    <citation type="submission" date="2024-07" db="EMBL/GenBank/DDBJ databases">
        <title>Chromosome-level genome assembly of the water stick insect Ranatra chinensis (Heteroptera: Nepidae).</title>
        <authorList>
            <person name="Liu X."/>
        </authorList>
    </citation>
    <scope>NUCLEOTIDE SEQUENCE [LARGE SCALE GENOMIC DNA]</scope>
    <source>
        <strain evidence="2">Cailab_2021Rc</strain>
        <tissue evidence="2">Muscle</tissue>
    </source>
</reference>
<dbReference type="Proteomes" id="UP001558652">
    <property type="component" value="Unassembled WGS sequence"/>
</dbReference>
<proteinExistence type="predicted"/>
<evidence type="ECO:0000256" key="1">
    <source>
        <dbReference type="SAM" id="MobiDB-lite"/>
    </source>
</evidence>
<dbReference type="EMBL" id="JBFDAA010000019">
    <property type="protein sequence ID" value="KAL1115864.1"/>
    <property type="molecule type" value="Genomic_DNA"/>
</dbReference>
<dbReference type="PANTHER" id="PTHR15742:SF5">
    <property type="entry name" value="GIRDIN"/>
    <property type="match status" value="1"/>
</dbReference>
<dbReference type="AlphaFoldDB" id="A0ABD0YFM5"/>
<protein>
    <recommendedName>
        <fullName evidence="4">Myosin tail domain-containing protein</fullName>
    </recommendedName>
</protein>
<evidence type="ECO:0000313" key="2">
    <source>
        <dbReference type="EMBL" id="KAL1115864.1"/>
    </source>
</evidence>
<accession>A0ABD0YFM5</accession>
<feature type="region of interest" description="Disordered" evidence="1">
    <location>
        <begin position="201"/>
        <end position="235"/>
    </location>
</feature>
<dbReference type="InterPro" id="IPR049885">
    <property type="entry name" value="MTCL1-3"/>
</dbReference>
<comment type="caution">
    <text evidence="2">The sequence shown here is derived from an EMBL/GenBank/DDBJ whole genome shotgun (WGS) entry which is preliminary data.</text>
</comment>
<sequence length="248" mass="28732">MKIRCEKAERDKSDILLRRLATYETTTSKTTASEVLKLQQKCNELKTTVEDLRDEKKVLTLKVRETEAELEALKATDWRKQAHILSDKLTAAETLCEELMEENEDMKKEMRDMEEEMVEMQDNFREDQADEYSSMKKELEQTTKNCRILSFKLRKAERKAEQLEAEKMEAERKLREIAGGQTGLDKAERIRQLEHELSAASRLQKDLEDATKKQKNDSQDVVPGKKKTPMLGSLPKTPSGEVISLFIF</sequence>
<organism evidence="2 3">
    <name type="scientific">Ranatra chinensis</name>
    <dbReference type="NCBI Taxonomy" id="642074"/>
    <lineage>
        <taxon>Eukaryota</taxon>
        <taxon>Metazoa</taxon>
        <taxon>Ecdysozoa</taxon>
        <taxon>Arthropoda</taxon>
        <taxon>Hexapoda</taxon>
        <taxon>Insecta</taxon>
        <taxon>Pterygota</taxon>
        <taxon>Neoptera</taxon>
        <taxon>Paraneoptera</taxon>
        <taxon>Hemiptera</taxon>
        <taxon>Heteroptera</taxon>
        <taxon>Panheteroptera</taxon>
        <taxon>Nepomorpha</taxon>
        <taxon>Nepidae</taxon>
        <taxon>Ranatrinae</taxon>
        <taxon>Ranatra</taxon>
    </lineage>
</organism>
<keyword evidence="3" id="KW-1185">Reference proteome</keyword>
<name>A0ABD0YFM5_9HEMI</name>
<gene>
    <name evidence="2" type="ORF">AAG570_006153</name>
</gene>
<evidence type="ECO:0008006" key="4">
    <source>
        <dbReference type="Google" id="ProtNLM"/>
    </source>
</evidence>
<feature type="compositionally biased region" description="Basic and acidic residues" evidence="1">
    <location>
        <begin position="201"/>
        <end position="218"/>
    </location>
</feature>
<evidence type="ECO:0000313" key="3">
    <source>
        <dbReference type="Proteomes" id="UP001558652"/>
    </source>
</evidence>
<dbReference type="PANTHER" id="PTHR15742">
    <property type="entry name" value="GIRDIN"/>
    <property type="match status" value="1"/>
</dbReference>